<dbReference type="RefSeq" id="WP_171597597.1">
    <property type="nucleotide sequence ID" value="NZ_RZNH01000077.1"/>
</dbReference>
<proteinExistence type="predicted"/>
<name>A0ABX1X2N7_9BACT</name>
<comment type="caution">
    <text evidence="1">The sequence shown here is derived from an EMBL/GenBank/DDBJ whole genome shotgun (WGS) entry which is preliminary data.</text>
</comment>
<dbReference type="Proteomes" id="UP000732105">
    <property type="component" value="Unassembled WGS sequence"/>
</dbReference>
<keyword evidence="2" id="KW-1185">Reference proteome</keyword>
<protein>
    <recommendedName>
        <fullName evidence="3">Plasmid replication protein RepL domain-containing protein</fullName>
    </recommendedName>
</protein>
<evidence type="ECO:0008006" key="3">
    <source>
        <dbReference type="Google" id="ProtNLM"/>
    </source>
</evidence>
<gene>
    <name evidence="1" type="ORF">ELS83_21390</name>
</gene>
<organism evidence="1 2">
    <name type="scientific">Marinifilum caeruleilacunae</name>
    <dbReference type="NCBI Taxonomy" id="2499076"/>
    <lineage>
        <taxon>Bacteria</taxon>
        <taxon>Pseudomonadati</taxon>
        <taxon>Bacteroidota</taxon>
        <taxon>Bacteroidia</taxon>
        <taxon>Marinilabiliales</taxon>
        <taxon>Marinifilaceae</taxon>
    </lineage>
</organism>
<dbReference type="EMBL" id="RZNH01000077">
    <property type="protein sequence ID" value="NOU62348.1"/>
    <property type="molecule type" value="Genomic_DNA"/>
</dbReference>
<sequence length="218" mass="25877">MRRRVSPSENFFGYFLNREGLYMTKKNNVEILHKEKTNIENDSEIEHKKNPFVFNMSIDTKKKKLTVDRGSEVETEEGVFTTTISQIQEVDREEFLKIFTGQIKFYFDLSQTGFKLFFIIMGLYQKQIGGDEIYLNFETAKEEAEKYESAISKAVYYRGLKELLEKKMIAKSVKRYIFYINPAIIFNGDRARFVKEIKIKEEEKQQEENLKILRSKYA</sequence>
<accession>A0ABX1X2N7</accession>
<reference evidence="1 2" key="1">
    <citation type="submission" date="2018-12" db="EMBL/GenBank/DDBJ databases">
        <title>Marinifilum JC070 sp. nov., a marine bacterium isolated from Yongle Blue Hole in the South China Sea.</title>
        <authorList>
            <person name="Fu T."/>
        </authorList>
    </citation>
    <scope>NUCLEOTIDE SEQUENCE [LARGE SCALE GENOMIC DNA]</scope>
    <source>
        <strain evidence="1 2">JC070</strain>
    </source>
</reference>
<evidence type="ECO:0000313" key="1">
    <source>
        <dbReference type="EMBL" id="NOU62348.1"/>
    </source>
</evidence>
<evidence type="ECO:0000313" key="2">
    <source>
        <dbReference type="Proteomes" id="UP000732105"/>
    </source>
</evidence>